<name>A0A6P2C9H3_9ACTN</name>
<protein>
    <recommendedName>
        <fullName evidence="3">Tetratricopeptide repeat protein</fullName>
    </recommendedName>
</protein>
<keyword evidence="2" id="KW-1185">Reference proteome</keyword>
<organism evidence="1 2">
    <name type="scientific">Trebonia kvetii</name>
    <dbReference type="NCBI Taxonomy" id="2480626"/>
    <lineage>
        <taxon>Bacteria</taxon>
        <taxon>Bacillati</taxon>
        <taxon>Actinomycetota</taxon>
        <taxon>Actinomycetes</taxon>
        <taxon>Streptosporangiales</taxon>
        <taxon>Treboniaceae</taxon>
        <taxon>Trebonia</taxon>
    </lineage>
</organism>
<dbReference type="RefSeq" id="WP_145851930.1">
    <property type="nucleotide sequence ID" value="NZ_RPFW01000001.1"/>
</dbReference>
<sequence length="130" mass="14164">MADPVMPGPLDLAKVGSAQLAEAPDRLLAVAADLLLLGDTGRAGQYLDVLERVQPPDQADPRLAARFTAIRAFQHAMTGQLELAIDEAHAARELQERVRPSDEWNLAVPMLLMTVHNCLEDFAAVERSRA</sequence>
<gene>
    <name evidence="1" type="ORF">EAS64_07695</name>
</gene>
<dbReference type="AlphaFoldDB" id="A0A6P2C9H3"/>
<reference evidence="1 2" key="1">
    <citation type="submission" date="2018-11" db="EMBL/GenBank/DDBJ databases">
        <title>Trebonia kvetii gen.nov., sp.nov., a novel acidophilic actinobacterium, and proposal of the new actinobacterial family Treboniaceae fam. nov.</title>
        <authorList>
            <person name="Rapoport D."/>
            <person name="Sagova-Mareckova M."/>
            <person name="Sedlacek I."/>
            <person name="Provaznik J."/>
            <person name="Kralova S."/>
            <person name="Pavlinic D."/>
            <person name="Benes V."/>
            <person name="Kopecky J."/>
        </authorList>
    </citation>
    <scope>NUCLEOTIDE SEQUENCE [LARGE SCALE GENOMIC DNA]</scope>
    <source>
        <strain evidence="1 2">15Tr583</strain>
    </source>
</reference>
<evidence type="ECO:0000313" key="2">
    <source>
        <dbReference type="Proteomes" id="UP000460272"/>
    </source>
</evidence>
<accession>A0A6P2C9H3</accession>
<evidence type="ECO:0008006" key="3">
    <source>
        <dbReference type="Google" id="ProtNLM"/>
    </source>
</evidence>
<dbReference type="Proteomes" id="UP000460272">
    <property type="component" value="Unassembled WGS sequence"/>
</dbReference>
<proteinExistence type="predicted"/>
<comment type="caution">
    <text evidence="1">The sequence shown here is derived from an EMBL/GenBank/DDBJ whole genome shotgun (WGS) entry which is preliminary data.</text>
</comment>
<evidence type="ECO:0000313" key="1">
    <source>
        <dbReference type="EMBL" id="TVZ07175.1"/>
    </source>
</evidence>
<dbReference type="EMBL" id="RPFW01000001">
    <property type="protein sequence ID" value="TVZ07175.1"/>
    <property type="molecule type" value="Genomic_DNA"/>
</dbReference>